<dbReference type="Pfam" id="PF13098">
    <property type="entry name" value="Thioredoxin_2"/>
    <property type="match status" value="1"/>
</dbReference>
<evidence type="ECO:0000256" key="1">
    <source>
        <dbReference type="ARBA" id="ARBA00023284"/>
    </source>
</evidence>
<dbReference type="InterPro" id="IPR012336">
    <property type="entry name" value="Thioredoxin-like_fold"/>
</dbReference>
<evidence type="ECO:0000313" key="3">
    <source>
        <dbReference type="EMBL" id="MCH5598137.1"/>
    </source>
</evidence>
<sequence>MRLVKRLIILLLLIVVGFLGYKIISTINKKANTEERIAKLPAFTFYTLNNIVFANDSLSKNKSTVVIYFNTGCEHCQYETEQIIKHTDQLKHANFLLASVQPINELKKFDSTYHLSSYPFIKLVNDKDNIMRNIFGANTVPTIFIYDTNNRLIKKYTGEVKIEAIVKAIN</sequence>
<protein>
    <submittedName>
        <fullName evidence="3">Redoxin domain-containing protein</fullName>
    </submittedName>
</protein>
<evidence type="ECO:0000313" key="4">
    <source>
        <dbReference type="Proteomes" id="UP001202248"/>
    </source>
</evidence>
<proteinExistence type="predicted"/>
<dbReference type="PROSITE" id="PS00194">
    <property type="entry name" value="THIOREDOXIN_1"/>
    <property type="match status" value="1"/>
</dbReference>
<organism evidence="3 4">
    <name type="scientific">Niabella ginsengisoli</name>
    <dbReference type="NCBI Taxonomy" id="522298"/>
    <lineage>
        <taxon>Bacteria</taxon>
        <taxon>Pseudomonadati</taxon>
        <taxon>Bacteroidota</taxon>
        <taxon>Chitinophagia</taxon>
        <taxon>Chitinophagales</taxon>
        <taxon>Chitinophagaceae</taxon>
        <taxon>Niabella</taxon>
    </lineage>
</organism>
<dbReference type="Gene3D" id="3.40.30.10">
    <property type="entry name" value="Glutaredoxin"/>
    <property type="match status" value="1"/>
</dbReference>
<dbReference type="SUPFAM" id="SSF52833">
    <property type="entry name" value="Thioredoxin-like"/>
    <property type="match status" value="1"/>
</dbReference>
<feature type="domain" description="Thioredoxin" evidence="2">
    <location>
        <begin position="34"/>
        <end position="170"/>
    </location>
</feature>
<dbReference type="InterPro" id="IPR036249">
    <property type="entry name" value="Thioredoxin-like_sf"/>
</dbReference>
<dbReference type="PROSITE" id="PS51352">
    <property type="entry name" value="THIOREDOXIN_2"/>
    <property type="match status" value="1"/>
</dbReference>
<comment type="caution">
    <text evidence="3">The sequence shown here is derived from an EMBL/GenBank/DDBJ whole genome shotgun (WGS) entry which is preliminary data.</text>
</comment>
<keyword evidence="4" id="KW-1185">Reference proteome</keyword>
<name>A0ABS9SIF2_9BACT</name>
<dbReference type="InterPro" id="IPR017937">
    <property type="entry name" value="Thioredoxin_CS"/>
</dbReference>
<dbReference type="Proteomes" id="UP001202248">
    <property type="component" value="Unassembled WGS sequence"/>
</dbReference>
<gene>
    <name evidence="3" type="ORF">MKP09_09555</name>
</gene>
<accession>A0ABS9SIF2</accession>
<dbReference type="EMBL" id="JAKWBL010000001">
    <property type="protein sequence ID" value="MCH5598137.1"/>
    <property type="molecule type" value="Genomic_DNA"/>
</dbReference>
<dbReference type="RefSeq" id="WP_240827492.1">
    <property type="nucleotide sequence ID" value="NZ_JAKWBL010000001.1"/>
</dbReference>
<dbReference type="InterPro" id="IPR013766">
    <property type="entry name" value="Thioredoxin_domain"/>
</dbReference>
<reference evidence="3 4" key="1">
    <citation type="submission" date="2022-02" db="EMBL/GenBank/DDBJ databases">
        <authorList>
            <person name="Min J."/>
        </authorList>
    </citation>
    <scope>NUCLEOTIDE SEQUENCE [LARGE SCALE GENOMIC DNA]</scope>
    <source>
        <strain evidence="3 4">GR10-1</strain>
    </source>
</reference>
<evidence type="ECO:0000259" key="2">
    <source>
        <dbReference type="PROSITE" id="PS51352"/>
    </source>
</evidence>
<keyword evidence="1" id="KW-0676">Redox-active center</keyword>